<dbReference type="PANTHER" id="PTHR42974:SF1">
    <property type="entry name" value="TYPE-3 GLUTAMINE SYNTHETASE"/>
    <property type="match status" value="1"/>
</dbReference>
<feature type="domain" description="GS catalytic" evidence="4">
    <location>
        <begin position="158"/>
        <end position="589"/>
    </location>
</feature>
<dbReference type="PROSITE" id="PS00181">
    <property type="entry name" value="GLNA_ATP"/>
    <property type="match status" value="1"/>
</dbReference>
<dbReference type="PANTHER" id="PTHR42974">
    <property type="entry name" value="GLUTAMINE SYNTHETASE"/>
    <property type="match status" value="1"/>
</dbReference>
<sequence length="698" mass="78661">MDSTQLTDLYASMTFNDDVMKERIPKSTYKQFHEALTRNEPMSREVATVIANAMKVWAVEKGATHFVHWFTPLSGNTAGKCDAFLEPTSDHRAILEFSGKSLRKGEPDASSFPSGGLRATFEARGYTAWDCTSPAFVYQNTLYIPTLFCSYTGEALDKKTPLLRSCDALDREGVRLCHLIGLTDVKKVSPSVGSEQEYFLVDRKYYEERLDLRLTGRTLFGAKPPKGQEMDDHYFGQIKRRVGAFMDELDHELWKQGIPSKTKHNEVAPAQHEVACVYRHANLTADNNHLMMEIMQRIAKNHDLICLLHEKPFQGVNGSGKHNNWSVVTDTGVNLFDPGDDPENNLPFMCAFACVIKAVDEYADMLMMSVSSAGNDFRLGGHEAPPSIMSIFIGEELSEVVQDWIDGVSKTSRDVERFKTGVSVIPTFSKDKTDRNRTSPFAFTGNKFEFRSVGSSQSISGPNTILNTILAKAMRDMSDAIEKSELPGKQAAIEVVRQFLKEHQRIIFNGDGYAPSWPEQASRLGLYNAKDTVEAARVLRNKEKTAIFSEMGVYSKTELESRYDILLHNYNVTVQVEANTALKMAKTQIYPAGIHYLGEISNELAKTRDAGIDARFLQKDVQAISHILADIRQNISALEQAVKRAQESEADIYTVSCLWRDEVRYWMEELRSNVDLLEENIDAKYWPLPTYIDLMFGV</sequence>
<dbReference type="PROSITE" id="PS51987">
    <property type="entry name" value="GS_CATALYTIC"/>
    <property type="match status" value="1"/>
</dbReference>
<dbReference type="Proteomes" id="UP000824175">
    <property type="component" value="Unassembled WGS sequence"/>
</dbReference>
<dbReference type="Gene3D" id="3.30.590.10">
    <property type="entry name" value="Glutamine synthetase/guanido kinase, catalytic domain"/>
    <property type="match status" value="1"/>
</dbReference>
<dbReference type="Gene3D" id="1.20.120.1560">
    <property type="match status" value="1"/>
</dbReference>
<dbReference type="InterPro" id="IPR027303">
    <property type="entry name" value="Gln_synth_gly_rich_site"/>
</dbReference>
<proteinExistence type="inferred from homology"/>
<dbReference type="PROSITE" id="PS51986">
    <property type="entry name" value="GS_BETA_GRASP"/>
    <property type="match status" value="1"/>
</dbReference>
<dbReference type="Pfam" id="PF18318">
    <property type="entry name" value="Gln-synt_C-ter"/>
    <property type="match status" value="1"/>
</dbReference>
<dbReference type="Pfam" id="PF12437">
    <property type="entry name" value="GSIII_N"/>
    <property type="match status" value="1"/>
</dbReference>
<dbReference type="AlphaFoldDB" id="A0A9D1HNV2"/>
<dbReference type="SUPFAM" id="SSF55931">
    <property type="entry name" value="Glutamine synthetase/guanido kinase"/>
    <property type="match status" value="1"/>
</dbReference>
<protein>
    <submittedName>
        <fullName evidence="5">Glutamine synthetase III</fullName>
    </submittedName>
</protein>
<gene>
    <name evidence="5" type="ORF">IAD15_07850</name>
</gene>
<dbReference type="Pfam" id="PF00120">
    <property type="entry name" value="Gln-synt_C"/>
    <property type="match status" value="1"/>
</dbReference>
<evidence type="ECO:0000313" key="5">
    <source>
        <dbReference type="EMBL" id="HIU13965.1"/>
    </source>
</evidence>
<evidence type="ECO:0000256" key="2">
    <source>
        <dbReference type="RuleBase" id="RU000384"/>
    </source>
</evidence>
<reference evidence="5" key="2">
    <citation type="journal article" date="2021" name="PeerJ">
        <title>Extensive microbial diversity within the chicken gut microbiome revealed by metagenomics and culture.</title>
        <authorList>
            <person name="Gilroy R."/>
            <person name="Ravi A."/>
            <person name="Getino M."/>
            <person name="Pursley I."/>
            <person name="Horton D.L."/>
            <person name="Alikhan N.F."/>
            <person name="Baker D."/>
            <person name="Gharbi K."/>
            <person name="Hall N."/>
            <person name="Watson M."/>
            <person name="Adriaenssens E.M."/>
            <person name="Foster-Nyarko E."/>
            <person name="Jarju S."/>
            <person name="Secka A."/>
            <person name="Antonio M."/>
            <person name="Oren A."/>
            <person name="Chaudhuri R.R."/>
            <person name="La Ragione R."/>
            <person name="Hildebrand F."/>
            <person name="Pallen M.J."/>
        </authorList>
    </citation>
    <scope>NUCLEOTIDE SEQUENCE</scope>
    <source>
        <strain evidence="5">CHK195-11698</strain>
    </source>
</reference>
<dbReference type="InterPro" id="IPR040577">
    <property type="entry name" value="Gln-synt_C"/>
</dbReference>
<evidence type="ECO:0000256" key="1">
    <source>
        <dbReference type="PROSITE-ProRule" id="PRU01330"/>
    </source>
</evidence>
<accession>A0A9D1HNV2</accession>
<dbReference type="InterPro" id="IPR008146">
    <property type="entry name" value="Gln_synth_cat_dom"/>
</dbReference>
<evidence type="ECO:0000259" key="3">
    <source>
        <dbReference type="PROSITE" id="PS51986"/>
    </source>
</evidence>
<evidence type="ECO:0000313" key="6">
    <source>
        <dbReference type="Proteomes" id="UP000824175"/>
    </source>
</evidence>
<dbReference type="InterPro" id="IPR014746">
    <property type="entry name" value="Gln_synth/guanido_kin_cat_dom"/>
</dbReference>
<dbReference type="InterPro" id="IPR022147">
    <property type="entry name" value="GSIII_N"/>
</dbReference>
<comment type="similarity">
    <text evidence="1 2">Belongs to the glutamine synthetase family.</text>
</comment>
<dbReference type="EMBL" id="DVMJ01000065">
    <property type="protein sequence ID" value="HIU13965.1"/>
    <property type="molecule type" value="Genomic_DNA"/>
</dbReference>
<evidence type="ECO:0000259" key="4">
    <source>
        <dbReference type="PROSITE" id="PS51987"/>
    </source>
</evidence>
<dbReference type="GO" id="GO:0006542">
    <property type="term" value="P:glutamine biosynthetic process"/>
    <property type="evidence" value="ECO:0007669"/>
    <property type="project" value="InterPro"/>
</dbReference>
<name>A0A9D1HNV2_9FIRM</name>
<dbReference type="InterPro" id="IPR008147">
    <property type="entry name" value="Gln_synt_N"/>
</dbReference>
<dbReference type="SMART" id="SM01230">
    <property type="entry name" value="Gln-synt_C"/>
    <property type="match status" value="1"/>
</dbReference>
<dbReference type="GO" id="GO:0004356">
    <property type="term" value="F:glutamine synthetase activity"/>
    <property type="evidence" value="ECO:0007669"/>
    <property type="project" value="InterPro"/>
</dbReference>
<reference evidence="5" key="1">
    <citation type="submission" date="2020-10" db="EMBL/GenBank/DDBJ databases">
        <authorList>
            <person name="Gilroy R."/>
        </authorList>
    </citation>
    <scope>NUCLEOTIDE SEQUENCE</scope>
    <source>
        <strain evidence="5">CHK195-11698</strain>
    </source>
</reference>
<organism evidence="5 6">
    <name type="scientific">Candidatus Fimiplasma intestinipullorum</name>
    <dbReference type="NCBI Taxonomy" id="2840825"/>
    <lineage>
        <taxon>Bacteria</taxon>
        <taxon>Bacillati</taxon>
        <taxon>Bacillota</taxon>
        <taxon>Clostridia</taxon>
        <taxon>Eubacteriales</taxon>
        <taxon>Candidatus Fimiplasma</taxon>
    </lineage>
</organism>
<comment type="caution">
    <text evidence="5">The sequence shown here is derived from an EMBL/GenBank/DDBJ whole genome shotgun (WGS) entry which is preliminary data.</text>
</comment>
<feature type="domain" description="GS beta-grasp" evidence="3">
    <location>
        <begin position="64"/>
        <end position="153"/>
    </location>
</feature>
<dbReference type="InterPro" id="IPR052725">
    <property type="entry name" value="GS_Type-3"/>
</dbReference>